<name>A0AC34FX52_9BILA</name>
<sequence length="161" mass="18885">MEKHEIEKEMNDDDVNVVLQKFAEGDFEYVDEDDANDSGFDVVCEWTNNSDNFETYNLQDEFLNFRRNLIGKYKKLDYPSFFETPIKKTPSATNFSLEKDEEKIEMDDADIDGILYKLAEGVYECEFEDDDIDEDEKANLEYVEQKVFVSHNLPPLLSIMI</sequence>
<proteinExistence type="predicted"/>
<reference evidence="2" key="1">
    <citation type="submission" date="2022-11" db="UniProtKB">
        <authorList>
            <consortium name="WormBaseParasite"/>
        </authorList>
    </citation>
    <scope>IDENTIFICATION</scope>
</reference>
<accession>A0AC34FX52</accession>
<evidence type="ECO:0000313" key="2">
    <source>
        <dbReference type="WBParaSite" id="ES5_v2.g22010.t1"/>
    </source>
</evidence>
<evidence type="ECO:0000313" key="1">
    <source>
        <dbReference type="Proteomes" id="UP000887579"/>
    </source>
</evidence>
<dbReference type="WBParaSite" id="ES5_v2.g22010.t1">
    <property type="protein sequence ID" value="ES5_v2.g22010.t1"/>
    <property type="gene ID" value="ES5_v2.g22010"/>
</dbReference>
<dbReference type="Proteomes" id="UP000887579">
    <property type="component" value="Unplaced"/>
</dbReference>
<organism evidence="1 2">
    <name type="scientific">Panagrolaimus sp. ES5</name>
    <dbReference type="NCBI Taxonomy" id="591445"/>
    <lineage>
        <taxon>Eukaryota</taxon>
        <taxon>Metazoa</taxon>
        <taxon>Ecdysozoa</taxon>
        <taxon>Nematoda</taxon>
        <taxon>Chromadorea</taxon>
        <taxon>Rhabditida</taxon>
        <taxon>Tylenchina</taxon>
        <taxon>Panagrolaimomorpha</taxon>
        <taxon>Panagrolaimoidea</taxon>
        <taxon>Panagrolaimidae</taxon>
        <taxon>Panagrolaimus</taxon>
    </lineage>
</organism>
<protein>
    <submittedName>
        <fullName evidence="2">Uncharacterized protein</fullName>
    </submittedName>
</protein>